<feature type="domain" description="Pterin-binding" evidence="9">
    <location>
        <begin position="125"/>
        <end position="377"/>
    </location>
</feature>
<dbReference type="Pfam" id="PF00809">
    <property type="entry name" value="Pterin_bind"/>
    <property type="match status" value="1"/>
</dbReference>
<dbReference type="InterPro" id="IPR016227">
    <property type="entry name" value="Dihydropteroate_synthase_prd"/>
</dbReference>
<dbReference type="GO" id="GO:0005829">
    <property type="term" value="C:cytosol"/>
    <property type="evidence" value="ECO:0007669"/>
    <property type="project" value="TreeGrafter"/>
</dbReference>
<dbReference type="EMBL" id="JAUYZK010000012">
    <property type="protein sequence ID" value="MDP2539644.1"/>
    <property type="molecule type" value="Genomic_DNA"/>
</dbReference>
<keyword evidence="8" id="KW-0289">Folate biosynthesis</keyword>
<dbReference type="PANTHER" id="PTHR20941">
    <property type="entry name" value="FOLATE SYNTHESIS PROTEINS"/>
    <property type="match status" value="1"/>
</dbReference>
<keyword evidence="6" id="KW-0479">Metal-binding</keyword>
<evidence type="ECO:0000313" key="10">
    <source>
        <dbReference type="EMBL" id="MDO7253668.1"/>
    </source>
</evidence>
<reference evidence="10 12" key="3">
    <citation type="journal article" date="2024" name="Syst. Appl. Microbiol.">
        <title>Helicobacter cappadocius sp. nov., from lizards: The first psychrotrophic Helicobacter species.</title>
        <authorList>
            <person name="Aydin F."/>
            <person name="Tarhane S."/>
            <person name="Karakaya E."/>
            <person name="Abay S."/>
            <person name="Kayman T."/>
            <person name="Guran O."/>
            <person name="Bozkurt E."/>
            <person name="Uzum N."/>
            <person name="Avci A."/>
            <person name="Olgun K."/>
            <person name="Jablonski D."/>
            <person name="Guran C."/>
            <person name="Burcin Saticioglu I."/>
        </authorList>
    </citation>
    <scope>NUCLEOTIDE SEQUENCE [LARGE SCALE GENOMIC DNA]</scope>
    <source>
        <strain evidence="10">Faydin-H75</strain>
        <strain evidence="12">faydin-H76</strain>
    </source>
</reference>
<dbReference type="RefSeq" id="WP_305517561.1">
    <property type="nucleotide sequence ID" value="NZ_JAUPEV010000012.1"/>
</dbReference>
<reference evidence="11 13" key="1">
    <citation type="submission" date="2023-07" db="EMBL/GenBank/DDBJ databases">
        <title>Unpublished Manusciprt.</title>
        <authorList>
            <person name="Aydin F."/>
            <person name="Tarhane S."/>
            <person name="Saticioglu I.B."/>
            <person name="Karakaya E."/>
            <person name="Abay S."/>
            <person name="Guran O."/>
            <person name="Bozkurt E."/>
            <person name="Uzum N."/>
            <person name="Olgun K."/>
            <person name="Jablonski D."/>
        </authorList>
    </citation>
    <scope>NUCLEOTIDE SEQUENCE</scope>
    <source>
        <strain evidence="13">faydin-H75</strain>
        <strain evidence="11">Faydin-H76</strain>
    </source>
</reference>
<keyword evidence="13" id="KW-1185">Reference proteome</keyword>
<proteinExistence type="predicted"/>
<evidence type="ECO:0000256" key="3">
    <source>
        <dbReference type="ARBA" id="ARBA00004763"/>
    </source>
</evidence>
<comment type="cofactor">
    <cofactor evidence="2">
        <name>Mg(2+)</name>
        <dbReference type="ChEBI" id="CHEBI:18420"/>
    </cofactor>
</comment>
<evidence type="ECO:0000256" key="1">
    <source>
        <dbReference type="ARBA" id="ARBA00000012"/>
    </source>
</evidence>
<dbReference type="InterPro" id="IPR000489">
    <property type="entry name" value="Pterin-binding_dom"/>
</dbReference>
<sequence length="387" mass="43050">MSIKRINPQAIYDYIKKINSDEGGLKIMNKKGDIFAFHITSASLPAANILKQEALSVGGDFATPYECILGQKSHYDGVLIATKSQLEQIAKKCAIQPFGLKKIGKSISEHLKNNPQSPSNMEISSAIMAIINITPDSFFAPSRHSVHESIEKIHTLINKGIKLIDIGPASSRPGSELIEAQEEIDRLREIALYIKNEHLNEKVIFSIDTYNPATADFALFHGFKIINDVSGFAYPDMFKIAAKHHAKVILMHTQGTPKDMDQFTDYEDLFVHIDGFFAEKIDCLKSYGIDDIILDVGIGFAKNEVQNLALINHLKHFKHFGYPLLIGASRKSVIGSIVEKPPLERLSGTLAFHLIAFQNGADILRVHDVDEHIDCLKIYQSLKSANV</sequence>
<dbReference type="GO" id="GO:0046656">
    <property type="term" value="P:folic acid biosynthetic process"/>
    <property type="evidence" value="ECO:0007669"/>
    <property type="project" value="UniProtKB-KW"/>
</dbReference>
<protein>
    <recommendedName>
        <fullName evidence="4">dihydropteroate synthase</fullName>
        <ecNumber evidence="4">2.5.1.15</ecNumber>
    </recommendedName>
</protein>
<dbReference type="AlphaFoldDB" id="A0AA90ST56"/>
<dbReference type="CDD" id="cd00739">
    <property type="entry name" value="DHPS"/>
    <property type="match status" value="1"/>
</dbReference>
<dbReference type="SUPFAM" id="SSF51717">
    <property type="entry name" value="Dihydropteroate synthetase-like"/>
    <property type="match status" value="1"/>
</dbReference>
<keyword evidence="5 11" id="KW-0808">Transferase</keyword>
<dbReference type="PIRSF" id="PIRSF000501">
    <property type="entry name" value="DHPS_Campy_prd"/>
    <property type="match status" value="1"/>
</dbReference>
<evidence type="ECO:0000313" key="11">
    <source>
        <dbReference type="EMBL" id="MDP2539644.1"/>
    </source>
</evidence>
<dbReference type="GO" id="GO:0046654">
    <property type="term" value="P:tetrahydrofolate biosynthetic process"/>
    <property type="evidence" value="ECO:0007669"/>
    <property type="project" value="TreeGrafter"/>
</dbReference>
<evidence type="ECO:0000256" key="2">
    <source>
        <dbReference type="ARBA" id="ARBA00001946"/>
    </source>
</evidence>
<dbReference type="InterPro" id="IPR011005">
    <property type="entry name" value="Dihydropteroate_synth-like_sf"/>
</dbReference>
<dbReference type="InterPro" id="IPR006390">
    <property type="entry name" value="DHP_synth_dom"/>
</dbReference>
<dbReference type="Proteomes" id="UP001240777">
    <property type="component" value="Unassembled WGS sequence"/>
</dbReference>
<keyword evidence="7" id="KW-0460">Magnesium</keyword>
<comment type="pathway">
    <text evidence="3">Cofactor biosynthesis; tetrahydrofolate biosynthesis; 7,8-dihydrofolate from 2-amino-4-hydroxy-6-hydroxymethyl-7,8-dihydropteridine diphosphate and 4-aminobenzoate: step 1/2.</text>
</comment>
<organism evidence="11 12">
    <name type="scientific">Helicobacter cappadocius</name>
    <dbReference type="NCBI Taxonomy" id="3063998"/>
    <lineage>
        <taxon>Bacteria</taxon>
        <taxon>Pseudomonadati</taxon>
        <taxon>Campylobacterota</taxon>
        <taxon>Epsilonproteobacteria</taxon>
        <taxon>Campylobacterales</taxon>
        <taxon>Helicobacteraceae</taxon>
        <taxon>Helicobacter</taxon>
    </lineage>
</organism>
<evidence type="ECO:0000256" key="6">
    <source>
        <dbReference type="ARBA" id="ARBA00022723"/>
    </source>
</evidence>
<dbReference type="NCBIfam" id="TIGR01496">
    <property type="entry name" value="DHPS"/>
    <property type="match status" value="1"/>
</dbReference>
<dbReference type="InterPro" id="IPR045031">
    <property type="entry name" value="DHP_synth-like"/>
</dbReference>
<comment type="catalytic activity">
    <reaction evidence="1">
        <text>(7,8-dihydropterin-6-yl)methyl diphosphate + 4-aminobenzoate = 7,8-dihydropteroate + diphosphate</text>
        <dbReference type="Rhea" id="RHEA:19949"/>
        <dbReference type="ChEBI" id="CHEBI:17836"/>
        <dbReference type="ChEBI" id="CHEBI:17839"/>
        <dbReference type="ChEBI" id="CHEBI:33019"/>
        <dbReference type="ChEBI" id="CHEBI:72950"/>
        <dbReference type="EC" id="2.5.1.15"/>
    </reaction>
</comment>
<evidence type="ECO:0000259" key="9">
    <source>
        <dbReference type="PROSITE" id="PS50972"/>
    </source>
</evidence>
<gene>
    <name evidence="11" type="primary">folP</name>
    <name evidence="10" type="ORF">Q5I04_07070</name>
    <name evidence="11" type="ORF">Q5I06_07645</name>
</gene>
<dbReference type="EMBL" id="JAUPEV010000012">
    <property type="protein sequence ID" value="MDO7253668.1"/>
    <property type="molecule type" value="Genomic_DNA"/>
</dbReference>
<evidence type="ECO:0000256" key="8">
    <source>
        <dbReference type="ARBA" id="ARBA00022909"/>
    </source>
</evidence>
<evidence type="ECO:0000313" key="13">
    <source>
        <dbReference type="Proteomes" id="UP001240777"/>
    </source>
</evidence>
<comment type="caution">
    <text evidence="11">The sequence shown here is derived from an EMBL/GenBank/DDBJ whole genome shotgun (WGS) entry which is preliminary data.</text>
</comment>
<evidence type="ECO:0000256" key="7">
    <source>
        <dbReference type="ARBA" id="ARBA00022842"/>
    </source>
</evidence>
<dbReference type="EC" id="2.5.1.15" evidence="4"/>
<dbReference type="GO" id="GO:0004156">
    <property type="term" value="F:dihydropteroate synthase activity"/>
    <property type="evidence" value="ECO:0007669"/>
    <property type="project" value="UniProtKB-EC"/>
</dbReference>
<dbReference type="Proteomes" id="UP001177258">
    <property type="component" value="Unassembled WGS sequence"/>
</dbReference>
<evidence type="ECO:0000256" key="5">
    <source>
        <dbReference type="ARBA" id="ARBA00022679"/>
    </source>
</evidence>
<accession>A0AA90ST56</accession>
<dbReference type="PANTHER" id="PTHR20941:SF1">
    <property type="entry name" value="FOLIC ACID SYNTHESIS PROTEIN FOL1"/>
    <property type="match status" value="1"/>
</dbReference>
<evidence type="ECO:0000313" key="12">
    <source>
        <dbReference type="Proteomes" id="UP001177258"/>
    </source>
</evidence>
<dbReference type="GO" id="GO:0046872">
    <property type="term" value="F:metal ion binding"/>
    <property type="evidence" value="ECO:0007669"/>
    <property type="project" value="UniProtKB-KW"/>
</dbReference>
<reference evidence="10" key="2">
    <citation type="submission" date="2023-07" db="EMBL/GenBank/DDBJ databases">
        <authorList>
            <person name="Aydin F."/>
            <person name="Tarhane S."/>
            <person name="Saticioglu I.B."/>
            <person name="Karakaya E."/>
            <person name="Abay S."/>
            <person name="Guran O."/>
            <person name="Bozkurt E."/>
            <person name="Uzum N."/>
            <person name="Olgun K."/>
            <person name="Jablonski D."/>
        </authorList>
    </citation>
    <scope>NUCLEOTIDE SEQUENCE</scope>
    <source>
        <strain evidence="10">Faydin-H75</strain>
    </source>
</reference>
<name>A0AA90ST56_9HELI</name>
<dbReference type="PROSITE" id="PS50972">
    <property type="entry name" value="PTERIN_BINDING"/>
    <property type="match status" value="1"/>
</dbReference>
<evidence type="ECO:0000256" key="4">
    <source>
        <dbReference type="ARBA" id="ARBA00012458"/>
    </source>
</evidence>
<dbReference type="Gene3D" id="3.20.20.20">
    <property type="entry name" value="Dihydropteroate synthase-like"/>
    <property type="match status" value="1"/>
</dbReference>